<feature type="compositionally biased region" description="Polar residues" evidence="1">
    <location>
        <begin position="372"/>
        <end position="391"/>
    </location>
</feature>
<dbReference type="Proteomes" id="UP000316759">
    <property type="component" value="Unassembled WGS sequence"/>
</dbReference>
<feature type="transmembrane region" description="Helical" evidence="2">
    <location>
        <begin position="894"/>
        <end position="914"/>
    </location>
</feature>
<feature type="transmembrane region" description="Helical" evidence="2">
    <location>
        <begin position="192"/>
        <end position="213"/>
    </location>
</feature>
<dbReference type="InterPro" id="IPR011701">
    <property type="entry name" value="MFS"/>
</dbReference>
<feature type="region of interest" description="Disordered" evidence="1">
    <location>
        <begin position="1"/>
        <end position="29"/>
    </location>
</feature>
<organism evidence="3 4">
    <name type="scientific">Fasciola gigantica</name>
    <name type="common">Giant liver fluke</name>
    <dbReference type="NCBI Taxonomy" id="46835"/>
    <lineage>
        <taxon>Eukaryota</taxon>
        <taxon>Metazoa</taxon>
        <taxon>Spiralia</taxon>
        <taxon>Lophotrochozoa</taxon>
        <taxon>Platyhelminthes</taxon>
        <taxon>Trematoda</taxon>
        <taxon>Digenea</taxon>
        <taxon>Plagiorchiida</taxon>
        <taxon>Echinostomata</taxon>
        <taxon>Echinostomatoidea</taxon>
        <taxon>Fasciolidae</taxon>
        <taxon>Fasciola</taxon>
    </lineage>
</organism>
<keyword evidence="2" id="KW-0472">Membrane</keyword>
<evidence type="ECO:0000313" key="3">
    <source>
        <dbReference type="EMBL" id="TPP64152.1"/>
    </source>
</evidence>
<feature type="transmembrane region" description="Helical" evidence="2">
    <location>
        <begin position="161"/>
        <end position="180"/>
    </location>
</feature>
<feature type="compositionally biased region" description="Polar residues" evidence="1">
    <location>
        <begin position="416"/>
        <end position="431"/>
    </location>
</feature>
<dbReference type="STRING" id="46835.A0A504YPY7"/>
<gene>
    <name evidence="3" type="ORF">FGIG_05165</name>
</gene>
<feature type="transmembrane region" description="Helical" evidence="2">
    <location>
        <begin position="929"/>
        <end position="954"/>
    </location>
</feature>
<feature type="region of interest" description="Disordered" evidence="1">
    <location>
        <begin position="592"/>
        <end position="612"/>
    </location>
</feature>
<keyword evidence="2" id="KW-0812">Transmembrane</keyword>
<feature type="compositionally biased region" description="Basic and acidic residues" evidence="1">
    <location>
        <begin position="392"/>
        <end position="404"/>
    </location>
</feature>
<evidence type="ECO:0000313" key="4">
    <source>
        <dbReference type="Proteomes" id="UP000316759"/>
    </source>
</evidence>
<proteinExistence type="predicted"/>
<feature type="region of interest" description="Disordered" evidence="1">
    <location>
        <begin position="519"/>
        <end position="538"/>
    </location>
</feature>
<dbReference type="Pfam" id="PF07690">
    <property type="entry name" value="MFS_1"/>
    <property type="match status" value="1"/>
</dbReference>
<feature type="transmembrane region" description="Helical" evidence="2">
    <location>
        <begin position="220"/>
        <end position="242"/>
    </location>
</feature>
<name>A0A504YPY7_FASGI</name>
<dbReference type="InterPro" id="IPR036259">
    <property type="entry name" value="MFS_trans_sf"/>
</dbReference>
<protein>
    <submittedName>
        <fullName evidence="3">Monocarboxylate transporter 12</fullName>
    </submittedName>
</protein>
<dbReference type="PANTHER" id="PTHR11360">
    <property type="entry name" value="MONOCARBOXYLATE TRANSPORTER"/>
    <property type="match status" value="1"/>
</dbReference>
<sequence length="1070" mass="116030">MGSKRNSFSETKNQSANLRKQEKTELHNGTVRNITGHSSCYEEELGPGNAGDTDLSDLNEKANQWFGTGELEIVRPETHPEAFVPVAPDGTWSWMVLLASFSCSIIIDGVTFSVGLLLADLADCFKTTKAKVALVGSLFLGCYQIIGPVAAALINRFGCRAVAITGSLLASVALFTSSFATNMDFLLCTFGVVAGSSFGLIHLPAMISVNFYFNRRRAMANGIAVVGTPVGAVIFGPLTSYLLKVYHWSNTLIIFAGLLLHCVAFACLYRPLLPAVRLSGVHAHSVPEGLDDLIAEEINSGFFTSNGHLQSIATIASNSRIVPPLIRVDDPSETKPLLCSEEVQTLNGKTEETALGSSKTCDDEDHADEGNVNVQEKSKQSSGRTKPLSTVSDRDANGQVDSHRRSPPNTDLGIVGQSQLKVESTNATQSKRPVDIPSIQTPGSLEIKFRRFRRSSNVSCILSTPCLSGFQTYQDRLSGPFSRLKREHHRGRLLHPIKHRIPVHRCDYDRFQKQQEDFMGNNGGIGVNRQSSTSRPWKHLSGIPTIEEGHILEHIPTNATNLTSLEFVSSAALDGAREYSSSITVAGLTKDYGRGQRQHGSPSIKSGPSVHHSALSGLAATTNTFKVELARINDKPAVVMLPHPDVSIRDYSRPMYRSDIFYSGNVAPESGVTAQVSGLSARSQGFESQTRIHELISSAFSLRPENTSLRVSISQPEATPGVATSVDPEIDTFLSQPNWYESYLVSLTRIPVGPVDYEEHSGDDSAPCWCCPGGLFCCDTEAGLTDGDVDHGTDSLQRISLCDCCLTCIRRLRDCRLPLAISRTKAEMMQVKNDPHTSASKSDAAGDVMSEVASEYRVHRCLPYRPQICTSKAFTDVLGNMTDVRLIRNKGYRFAFAANFFAVLGTYVPLIYVTEFAVQNGIPDSMCSYFISIMGLLSIVGRLAFAWLCALLGIRPIMIQTTTQFLLGLLLALMPLFVSFASQATAFGLMGLLSGPFASLSTIILCDLVGVDALTTAVGLVTLSRGLSSVLGAPLAAIALILNATRNRRHPYSSQSTPRNEPELDVLDLA</sequence>
<dbReference type="Gene3D" id="1.20.1250.20">
    <property type="entry name" value="MFS general substrate transporter like domains"/>
    <property type="match status" value="2"/>
</dbReference>
<feature type="transmembrane region" description="Helical" evidence="2">
    <location>
        <begin position="1013"/>
        <end position="1042"/>
    </location>
</feature>
<feature type="transmembrane region" description="Helical" evidence="2">
    <location>
        <begin position="966"/>
        <end position="993"/>
    </location>
</feature>
<dbReference type="GO" id="GO:0008028">
    <property type="term" value="F:monocarboxylic acid transmembrane transporter activity"/>
    <property type="evidence" value="ECO:0007669"/>
    <property type="project" value="TreeGrafter"/>
</dbReference>
<dbReference type="AlphaFoldDB" id="A0A504YPY7"/>
<dbReference type="PANTHER" id="PTHR11360:SF286">
    <property type="entry name" value="GH22266P"/>
    <property type="match status" value="1"/>
</dbReference>
<keyword evidence="4" id="KW-1185">Reference proteome</keyword>
<feature type="compositionally biased region" description="Polar residues" evidence="1">
    <location>
        <begin position="1"/>
        <end position="18"/>
    </location>
</feature>
<feature type="transmembrane region" description="Helical" evidence="2">
    <location>
        <begin position="248"/>
        <end position="269"/>
    </location>
</feature>
<comment type="caution">
    <text evidence="3">The sequence shown here is derived from an EMBL/GenBank/DDBJ whole genome shotgun (WGS) entry which is preliminary data.</text>
</comment>
<feature type="transmembrane region" description="Helical" evidence="2">
    <location>
        <begin position="130"/>
        <end position="154"/>
    </location>
</feature>
<feature type="transmembrane region" description="Helical" evidence="2">
    <location>
        <begin position="94"/>
        <end position="118"/>
    </location>
</feature>
<evidence type="ECO:0000256" key="2">
    <source>
        <dbReference type="SAM" id="Phobius"/>
    </source>
</evidence>
<feature type="region of interest" description="Disordered" evidence="1">
    <location>
        <begin position="348"/>
        <end position="439"/>
    </location>
</feature>
<dbReference type="OrthoDB" id="6499973at2759"/>
<dbReference type="InterPro" id="IPR050327">
    <property type="entry name" value="Proton-linked_MCT"/>
</dbReference>
<reference evidence="3 4" key="1">
    <citation type="submission" date="2019-04" db="EMBL/GenBank/DDBJ databases">
        <title>Annotation for the trematode Fasciola gigantica.</title>
        <authorList>
            <person name="Choi Y.-J."/>
        </authorList>
    </citation>
    <scope>NUCLEOTIDE SEQUENCE [LARGE SCALE GENOMIC DNA]</scope>
    <source>
        <strain evidence="3">Uganda_cow_1</strain>
    </source>
</reference>
<feature type="region of interest" description="Disordered" evidence="1">
    <location>
        <begin position="1050"/>
        <end position="1070"/>
    </location>
</feature>
<dbReference type="SUPFAM" id="SSF103473">
    <property type="entry name" value="MFS general substrate transporter"/>
    <property type="match status" value="2"/>
</dbReference>
<evidence type="ECO:0000256" key="1">
    <source>
        <dbReference type="SAM" id="MobiDB-lite"/>
    </source>
</evidence>
<accession>A0A504YPY7</accession>
<keyword evidence="2" id="KW-1133">Transmembrane helix</keyword>
<dbReference type="CDD" id="cd17352">
    <property type="entry name" value="MFS_MCT_SLC16"/>
    <property type="match status" value="1"/>
</dbReference>
<dbReference type="EMBL" id="SUNJ01004814">
    <property type="protein sequence ID" value="TPP64152.1"/>
    <property type="molecule type" value="Genomic_DNA"/>
</dbReference>